<dbReference type="PANTHER" id="PTHR34615:SF1">
    <property type="entry name" value="PX DOMAIN-CONTAINING PROTEIN"/>
    <property type="match status" value="1"/>
</dbReference>
<dbReference type="GeneID" id="106156134"/>
<dbReference type="Pfam" id="PF13359">
    <property type="entry name" value="DDE_Tnp_4"/>
    <property type="match status" value="1"/>
</dbReference>
<sequence>MLALPAIGGAHFNMAAAAEYQHVMLSAMENDDDEMLLMLLQDQERTGHVTYDPEWPRFDLETLTDDQCREYFRFYKDDIKRLVRVLHIPNKIICENDAFASGTDAFCILLRRMVYPNRLADLEPMFGRPKSTLSMISKEMLNFILQEHGHLLENFDQPWLDQAHLQTYADVIHAKGAPLRNCIGFIDGTVRPISRPTVDQRVVFNGHKRTHALKYQSVVTPNGLIANLFGPIEGRRHDCALLRLSGLAEKVEALGGQFEDRNGDRFAIYGDPAYPIRDWLLSPFKQAVLTAEQQQFNGSMSQVRESVEWQFGKIVNLFAFVDYKKNQKLFLQPVGKIYLVAALLSNFHTCLYGSQTSQYFGLDPPTIEEYVG</sequence>
<name>A0A1S3HMG5_LINAN</name>
<dbReference type="AlphaFoldDB" id="A0A1S3HMG5"/>
<dbReference type="RefSeq" id="XP_013386696.1">
    <property type="nucleotide sequence ID" value="XM_013531242.1"/>
</dbReference>
<evidence type="ECO:0000259" key="3">
    <source>
        <dbReference type="Pfam" id="PF13359"/>
    </source>
</evidence>
<dbReference type="InterPro" id="IPR027806">
    <property type="entry name" value="HARBI1_dom"/>
</dbReference>
<protein>
    <submittedName>
        <fullName evidence="5">Protein ALP1-like</fullName>
    </submittedName>
</protein>
<dbReference type="InParanoid" id="A0A1S3HMG5"/>
<dbReference type="GO" id="GO:0046872">
    <property type="term" value="F:metal ion binding"/>
    <property type="evidence" value="ECO:0007669"/>
    <property type="project" value="UniProtKB-KW"/>
</dbReference>
<organism evidence="4 5">
    <name type="scientific">Lingula anatina</name>
    <name type="common">Brachiopod</name>
    <name type="synonym">Lingula unguis</name>
    <dbReference type="NCBI Taxonomy" id="7574"/>
    <lineage>
        <taxon>Eukaryota</taxon>
        <taxon>Metazoa</taxon>
        <taxon>Spiralia</taxon>
        <taxon>Lophotrochozoa</taxon>
        <taxon>Brachiopoda</taxon>
        <taxon>Linguliformea</taxon>
        <taxon>Lingulata</taxon>
        <taxon>Lingulida</taxon>
        <taxon>Linguloidea</taxon>
        <taxon>Lingulidae</taxon>
        <taxon>Lingula</taxon>
    </lineage>
</organism>
<dbReference type="Proteomes" id="UP000085678">
    <property type="component" value="Unplaced"/>
</dbReference>
<dbReference type="OrthoDB" id="5972212at2759"/>
<evidence type="ECO:0000256" key="2">
    <source>
        <dbReference type="ARBA" id="ARBA00022723"/>
    </source>
</evidence>
<keyword evidence="4" id="KW-1185">Reference proteome</keyword>
<gene>
    <name evidence="5" type="primary">LOC106156134</name>
</gene>
<evidence type="ECO:0000256" key="1">
    <source>
        <dbReference type="ARBA" id="ARBA00001968"/>
    </source>
</evidence>
<dbReference type="PANTHER" id="PTHR34615">
    <property type="entry name" value="PX DOMAIN-CONTAINING PROTEIN"/>
    <property type="match status" value="1"/>
</dbReference>
<keyword evidence="2" id="KW-0479">Metal-binding</keyword>
<evidence type="ECO:0000313" key="5">
    <source>
        <dbReference type="RefSeq" id="XP_013386696.1"/>
    </source>
</evidence>
<proteinExistence type="predicted"/>
<feature type="domain" description="DDE Tnp4" evidence="3">
    <location>
        <begin position="186"/>
        <end position="346"/>
    </location>
</feature>
<accession>A0A1S3HMG5</accession>
<reference evidence="5" key="1">
    <citation type="submission" date="2025-08" db="UniProtKB">
        <authorList>
            <consortium name="RefSeq"/>
        </authorList>
    </citation>
    <scope>IDENTIFICATION</scope>
    <source>
        <tissue evidence="5">Gonads</tissue>
    </source>
</reference>
<dbReference type="KEGG" id="lak:106156134"/>
<comment type="cofactor">
    <cofactor evidence="1">
        <name>a divalent metal cation</name>
        <dbReference type="ChEBI" id="CHEBI:60240"/>
    </cofactor>
</comment>
<evidence type="ECO:0000313" key="4">
    <source>
        <dbReference type="Proteomes" id="UP000085678"/>
    </source>
</evidence>